<dbReference type="Gene3D" id="3.90.180.10">
    <property type="entry name" value="Medium-chain alcohol dehydrogenases, catalytic domain"/>
    <property type="match status" value="1"/>
</dbReference>
<reference evidence="14 15" key="1">
    <citation type="submission" date="2015-11" db="EMBL/GenBank/DDBJ databases">
        <title>The genome of Debaryomyces fabryi.</title>
        <authorList>
            <person name="Tafer H."/>
            <person name="Lopandic K."/>
        </authorList>
    </citation>
    <scope>NUCLEOTIDE SEQUENCE [LARGE SCALE GENOMIC DNA]</scope>
    <source>
        <strain evidence="14 15">CBS 789</strain>
    </source>
</reference>
<dbReference type="SUPFAM" id="SSF50129">
    <property type="entry name" value="GroES-like"/>
    <property type="match status" value="1"/>
</dbReference>
<dbReference type="Pfam" id="PF08240">
    <property type="entry name" value="ADH_N"/>
    <property type="match status" value="1"/>
</dbReference>
<dbReference type="SUPFAM" id="SSF51735">
    <property type="entry name" value="NAD(P)-binding Rossmann-fold domains"/>
    <property type="match status" value="1"/>
</dbReference>
<dbReference type="GeneID" id="26840582"/>
<dbReference type="OrthoDB" id="3941538at2759"/>
<comment type="catalytic activity">
    <reaction evidence="10">
        <text>L-arabinitol + NAD(+) = L-xylulose + NADH + H(+)</text>
        <dbReference type="Rhea" id="RHEA:16381"/>
        <dbReference type="ChEBI" id="CHEBI:15378"/>
        <dbReference type="ChEBI" id="CHEBI:17399"/>
        <dbReference type="ChEBI" id="CHEBI:18403"/>
        <dbReference type="ChEBI" id="CHEBI:57540"/>
        <dbReference type="ChEBI" id="CHEBI:57945"/>
        <dbReference type="EC" id="1.1.1.12"/>
    </reaction>
</comment>
<keyword evidence="6" id="KW-0560">Oxidoreductase</keyword>
<keyword evidence="4 11" id="KW-0479">Metal-binding</keyword>
<dbReference type="Pfam" id="PF00107">
    <property type="entry name" value="ADH_zinc_N"/>
    <property type="match status" value="1"/>
</dbReference>
<evidence type="ECO:0000256" key="2">
    <source>
        <dbReference type="ARBA" id="ARBA00008072"/>
    </source>
</evidence>
<evidence type="ECO:0000256" key="6">
    <source>
        <dbReference type="ARBA" id="ARBA00023002"/>
    </source>
</evidence>
<keyword evidence="7" id="KW-0520">NAD</keyword>
<dbReference type="InterPro" id="IPR011032">
    <property type="entry name" value="GroES-like_sf"/>
</dbReference>
<keyword evidence="15" id="KW-1185">Reference proteome</keyword>
<dbReference type="InterPro" id="IPR002328">
    <property type="entry name" value="ADH_Zn_CS"/>
</dbReference>
<evidence type="ECO:0000256" key="5">
    <source>
        <dbReference type="ARBA" id="ARBA00022833"/>
    </source>
</evidence>
<dbReference type="CDD" id="cd05285">
    <property type="entry name" value="sorbitol_DH"/>
    <property type="match status" value="1"/>
</dbReference>
<evidence type="ECO:0000256" key="8">
    <source>
        <dbReference type="ARBA" id="ARBA00038954"/>
    </source>
</evidence>
<evidence type="ECO:0000259" key="12">
    <source>
        <dbReference type="Pfam" id="PF00107"/>
    </source>
</evidence>
<evidence type="ECO:0000256" key="4">
    <source>
        <dbReference type="ARBA" id="ARBA00022723"/>
    </source>
</evidence>
<dbReference type="InterPro" id="IPR013154">
    <property type="entry name" value="ADH-like_N"/>
</dbReference>
<dbReference type="EC" id="1.1.1.12" evidence="8"/>
<comment type="subunit">
    <text evidence="3">Homotetramer.</text>
</comment>
<gene>
    <name evidence="14" type="ORF">AC631_03573</name>
</gene>
<accession>A0A0V1PX72</accession>
<protein>
    <recommendedName>
        <fullName evidence="9">L-arabinitol 4-dehydrogenase</fullName>
        <ecNumber evidence="8">1.1.1.12</ecNumber>
    </recommendedName>
</protein>
<evidence type="ECO:0000259" key="13">
    <source>
        <dbReference type="Pfam" id="PF08240"/>
    </source>
</evidence>
<dbReference type="InterPro" id="IPR013149">
    <property type="entry name" value="ADH-like_C"/>
</dbReference>
<dbReference type="RefSeq" id="XP_015466800.1">
    <property type="nucleotide sequence ID" value="XM_015612402.1"/>
</dbReference>
<evidence type="ECO:0000256" key="10">
    <source>
        <dbReference type="ARBA" id="ARBA00049317"/>
    </source>
</evidence>
<dbReference type="GO" id="GO:0006062">
    <property type="term" value="P:sorbitol catabolic process"/>
    <property type="evidence" value="ECO:0007669"/>
    <property type="project" value="TreeGrafter"/>
</dbReference>
<dbReference type="InterPro" id="IPR045306">
    <property type="entry name" value="SDH-like"/>
</dbReference>
<evidence type="ECO:0000256" key="7">
    <source>
        <dbReference type="ARBA" id="ARBA00023027"/>
    </source>
</evidence>
<evidence type="ECO:0000256" key="3">
    <source>
        <dbReference type="ARBA" id="ARBA00011881"/>
    </source>
</evidence>
<evidence type="ECO:0000313" key="15">
    <source>
        <dbReference type="Proteomes" id="UP000054251"/>
    </source>
</evidence>
<dbReference type="PANTHER" id="PTHR43161:SF12">
    <property type="entry name" value="L-ARABINITOL 4-DEHYDROGENASE"/>
    <property type="match status" value="1"/>
</dbReference>
<evidence type="ECO:0000256" key="9">
    <source>
        <dbReference type="ARBA" id="ARBA00039783"/>
    </source>
</evidence>
<dbReference type="AlphaFoldDB" id="A0A0V1PX72"/>
<proteinExistence type="inferred from homology"/>
<keyword evidence="5 11" id="KW-0862">Zinc</keyword>
<comment type="cofactor">
    <cofactor evidence="1 11">
        <name>Zn(2+)</name>
        <dbReference type="ChEBI" id="CHEBI:29105"/>
    </cofactor>
</comment>
<dbReference type="InterPro" id="IPR036291">
    <property type="entry name" value="NAD(P)-bd_dom_sf"/>
</dbReference>
<feature type="domain" description="Alcohol dehydrogenase-like C-terminal" evidence="12">
    <location>
        <begin position="183"/>
        <end position="312"/>
    </location>
</feature>
<dbReference type="GO" id="GO:0008270">
    <property type="term" value="F:zinc ion binding"/>
    <property type="evidence" value="ECO:0007669"/>
    <property type="project" value="InterPro"/>
</dbReference>
<comment type="caution">
    <text evidence="14">The sequence shown here is derived from an EMBL/GenBank/DDBJ whole genome shotgun (WGS) entry which is preliminary data.</text>
</comment>
<dbReference type="FunFam" id="3.40.50.720:FF:000068">
    <property type="entry name" value="Sorbitol dehydrogenase"/>
    <property type="match status" value="1"/>
</dbReference>
<organism evidence="14 15">
    <name type="scientific">Debaryomyces fabryi</name>
    <dbReference type="NCBI Taxonomy" id="58627"/>
    <lineage>
        <taxon>Eukaryota</taxon>
        <taxon>Fungi</taxon>
        <taxon>Dikarya</taxon>
        <taxon>Ascomycota</taxon>
        <taxon>Saccharomycotina</taxon>
        <taxon>Pichiomycetes</taxon>
        <taxon>Debaryomycetaceae</taxon>
        <taxon>Debaryomyces</taxon>
    </lineage>
</organism>
<comment type="similarity">
    <text evidence="2 11">Belongs to the zinc-containing alcohol dehydrogenase family.</text>
</comment>
<evidence type="ECO:0000256" key="11">
    <source>
        <dbReference type="RuleBase" id="RU361277"/>
    </source>
</evidence>
<feature type="domain" description="Alcohol dehydrogenase-like N-terminal" evidence="13">
    <location>
        <begin position="32"/>
        <end position="145"/>
    </location>
</feature>
<dbReference type="PROSITE" id="PS00059">
    <property type="entry name" value="ADH_ZINC"/>
    <property type="match status" value="1"/>
</dbReference>
<sequence>MVSEKNIGVFTNPKHDLYVSEIETPGVEDLLDEEVLIHVRSTGICGSDIHFQKHGCIGPTMVVESEHILGHESAGEVLAIGKKVTDLKVGDKVALEPGVPCHTCNPCLTGKYNGCENVEFCSTPPVHGFLRRYIKHPAAFCHKINSLGYLQGALLEPLSVVFCGIRHINLRLGQSVLICGAGPIGFATAKAAEAAGAYPIMVTDIEPSKLDFIKKEIPSASTALVNGSLEENVQKVTGNGTNSFDVAIECTGVESSLELATHALDFGAKLHIIGVGKNHQTFPFMLLSVKEINITFQYRYANTWPTVIKLVEAGIIKLDNLVTHRFKLEDAAEAFKIAGNPKSGAMKVLIEDLE</sequence>
<dbReference type="Proteomes" id="UP000054251">
    <property type="component" value="Unassembled WGS sequence"/>
</dbReference>
<dbReference type="EMBL" id="LMYN01000078">
    <property type="protein sequence ID" value="KSA00698.1"/>
    <property type="molecule type" value="Genomic_DNA"/>
</dbReference>
<name>A0A0V1PX72_9ASCO</name>
<dbReference type="GO" id="GO:0003939">
    <property type="term" value="F:L-iditol 2-dehydrogenase (NAD+) activity"/>
    <property type="evidence" value="ECO:0007669"/>
    <property type="project" value="TreeGrafter"/>
</dbReference>
<dbReference type="PANTHER" id="PTHR43161">
    <property type="entry name" value="SORBITOL DEHYDROGENASE"/>
    <property type="match status" value="1"/>
</dbReference>
<evidence type="ECO:0000313" key="14">
    <source>
        <dbReference type="EMBL" id="KSA00698.1"/>
    </source>
</evidence>
<dbReference type="GO" id="GO:0050019">
    <property type="term" value="F:L-arabinitol 4-dehydrogenase activity"/>
    <property type="evidence" value="ECO:0007669"/>
    <property type="project" value="UniProtKB-EC"/>
</dbReference>
<dbReference type="Gene3D" id="3.40.50.720">
    <property type="entry name" value="NAD(P)-binding Rossmann-like Domain"/>
    <property type="match status" value="1"/>
</dbReference>
<evidence type="ECO:0000256" key="1">
    <source>
        <dbReference type="ARBA" id="ARBA00001947"/>
    </source>
</evidence>